<keyword evidence="2 5" id="KW-0732">Signal</keyword>
<protein>
    <submittedName>
        <fullName evidence="6">Penicillin acylase family protein</fullName>
    </submittedName>
</protein>
<feature type="chain" id="PRO_5032440309" evidence="5">
    <location>
        <begin position="24"/>
        <end position="753"/>
    </location>
</feature>
<reference evidence="6 7" key="1">
    <citation type="submission" date="2020-04" db="EMBL/GenBank/DDBJ databases">
        <authorList>
            <person name="Liu A."/>
        </authorList>
    </citation>
    <scope>NUCLEOTIDE SEQUENCE [LARGE SCALE GENOMIC DNA]</scope>
    <source>
        <strain evidence="6 7">RZ02</strain>
    </source>
</reference>
<dbReference type="InterPro" id="IPR023343">
    <property type="entry name" value="Penicillin_amidase_dom1"/>
</dbReference>
<feature type="signal peptide" evidence="5">
    <location>
        <begin position="1"/>
        <end position="23"/>
    </location>
</feature>
<evidence type="ECO:0000256" key="3">
    <source>
        <dbReference type="ARBA" id="ARBA00022801"/>
    </source>
</evidence>
<dbReference type="InterPro" id="IPR002692">
    <property type="entry name" value="S45"/>
</dbReference>
<accession>A0A848QEB5</accession>
<dbReference type="RefSeq" id="WP_170012249.1">
    <property type="nucleotide sequence ID" value="NZ_JABCRE010000003.1"/>
</dbReference>
<dbReference type="InterPro" id="IPR029055">
    <property type="entry name" value="Ntn_hydrolases_N"/>
</dbReference>
<dbReference type="Proteomes" id="UP000561181">
    <property type="component" value="Unassembled WGS sequence"/>
</dbReference>
<dbReference type="Gene3D" id="1.10.1400.10">
    <property type="match status" value="1"/>
</dbReference>
<dbReference type="Gene3D" id="2.30.120.10">
    <property type="match status" value="1"/>
</dbReference>
<dbReference type="Gene3D" id="3.60.20.10">
    <property type="entry name" value="Glutamine Phosphoribosylpyrophosphate, subunit 1, domain 1"/>
    <property type="match status" value="1"/>
</dbReference>
<dbReference type="GO" id="GO:0017000">
    <property type="term" value="P:antibiotic biosynthetic process"/>
    <property type="evidence" value="ECO:0007669"/>
    <property type="project" value="InterPro"/>
</dbReference>
<keyword evidence="7" id="KW-1185">Reference proteome</keyword>
<dbReference type="GO" id="GO:0016811">
    <property type="term" value="F:hydrolase activity, acting on carbon-nitrogen (but not peptide) bonds, in linear amides"/>
    <property type="evidence" value="ECO:0007669"/>
    <property type="project" value="InterPro"/>
</dbReference>
<dbReference type="EMBL" id="JABCRE010000003">
    <property type="protein sequence ID" value="NMW31981.1"/>
    <property type="molecule type" value="Genomic_DNA"/>
</dbReference>
<comment type="caution">
    <text evidence="6">The sequence shown here is derived from an EMBL/GenBank/DDBJ whole genome shotgun (WGS) entry which is preliminary data.</text>
</comment>
<dbReference type="AlphaFoldDB" id="A0A848QEB5"/>
<keyword evidence="4" id="KW-0865">Zymogen</keyword>
<comment type="similarity">
    <text evidence="1">Belongs to the peptidase S45 family.</text>
</comment>
<dbReference type="Pfam" id="PF01804">
    <property type="entry name" value="Penicil_amidase"/>
    <property type="match status" value="1"/>
</dbReference>
<evidence type="ECO:0000256" key="2">
    <source>
        <dbReference type="ARBA" id="ARBA00022729"/>
    </source>
</evidence>
<proteinExistence type="inferred from homology"/>
<evidence type="ECO:0000313" key="6">
    <source>
        <dbReference type="EMBL" id="NMW31981.1"/>
    </source>
</evidence>
<sequence length="753" mass="81148">MKVWMIAAAVTAGTFGHGFAAHAQYDAAITRTDFNIPHIKSDSWGGVGYGVAYAYAQDNFCMLAEEFATVAGTRSLHFGPKGTSTLGFGEQDNLTSDLFYRSQIDLPTLRAGWSQQHSTTQALVDGYIAGYNRFLRDTGSDALPAACRNASWVRPIDRDDMIRLNQKQMLLASSLALAPGIASAAPPGSMQSEAVSYTITPHEDLTFGSNGWAFGGDATSDGSGLLIGNPHFPWEGPARFWQLHVTGPDDYDVMGVGLAGTPIPTLGFNRDVAWTHTVTAARHFTIYALTLSADDPTTYMVDGEPVAMTKQDISVPMPDGAPPVVRTLYSTQFGPVVTMPGTPLAWNSSLAFALRDANSGNQRAIETWLNIGKARNVGEIQTAVSDNLGIPWVNTIAADRDGDALHADITAVPNVSAEFAKTCGTPFSGLVAHLVILLDGTRAECDWRGSDQNATAGLLPASEQASRTRRDYVTNSNDSYWISNPRTQYQELSPILGKFEKPLSLRTRSNFIETEAALANGLMDRDAAKDLVFGNKSLAADMVVEHLLTLCADQQDMEEACSAIAGWNRKFEIGSTGAFLFATFWEEVRERDGLWQVQFDAADPVNTPRELITEGAKGEALMAALSKAATSVTAAGIALDAPWGEVLAVRLNDRQIALHGGPGVAGVLNMQRGRPVEGGLVPQHGSSYIQIVGFDENGPVADAILSYSQSTDPASPHFSDQTELYAAKRWHRLPFSPPEIEAQRKGETLRITE</sequence>
<dbReference type="Gene3D" id="1.10.439.10">
    <property type="entry name" value="Penicillin Amidohydrolase, domain 1"/>
    <property type="match status" value="1"/>
</dbReference>
<gene>
    <name evidence="6" type="ORF">HKD42_07905</name>
</gene>
<dbReference type="InterPro" id="IPR043146">
    <property type="entry name" value="Penicillin_amidase_N_B-knob"/>
</dbReference>
<dbReference type="PANTHER" id="PTHR34218">
    <property type="entry name" value="PEPTIDASE S45 PENICILLIN AMIDASE"/>
    <property type="match status" value="1"/>
</dbReference>
<dbReference type="InterPro" id="IPR043147">
    <property type="entry name" value="Penicillin_amidase_A-knob"/>
</dbReference>
<organism evidence="6 7">
    <name type="scientific">Pontixanthobacter rizhaonensis</name>
    <dbReference type="NCBI Taxonomy" id="2730337"/>
    <lineage>
        <taxon>Bacteria</taxon>
        <taxon>Pseudomonadati</taxon>
        <taxon>Pseudomonadota</taxon>
        <taxon>Alphaproteobacteria</taxon>
        <taxon>Sphingomonadales</taxon>
        <taxon>Erythrobacteraceae</taxon>
        <taxon>Pontixanthobacter</taxon>
    </lineage>
</organism>
<dbReference type="PANTHER" id="PTHR34218:SF3">
    <property type="entry name" value="ACYL-HOMOSERINE LACTONE ACYLASE PVDQ"/>
    <property type="match status" value="1"/>
</dbReference>
<evidence type="ECO:0000313" key="7">
    <source>
        <dbReference type="Proteomes" id="UP000561181"/>
    </source>
</evidence>
<dbReference type="SUPFAM" id="SSF56235">
    <property type="entry name" value="N-terminal nucleophile aminohydrolases (Ntn hydrolases)"/>
    <property type="match status" value="1"/>
</dbReference>
<evidence type="ECO:0000256" key="4">
    <source>
        <dbReference type="ARBA" id="ARBA00023145"/>
    </source>
</evidence>
<name>A0A848QEB5_9SPHN</name>
<evidence type="ECO:0000256" key="5">
    <source>
        <dbReference type="SAM" id="SignalP"/>
    </source>
</evidence>
<keyword evidence="3" id="KW-0378">Hydrolase</keyword>
<evidence type="ECO:0000256" key="1">
    <source>
        <dbReference type="ARBA" id="ARBA00006586"/>
    </source>
</evidence>